<evidence type="ECO:0000313" key="2">
    <source>
        <dbReference type="EMBL" id="KAK9289522.1"/>
    </source>
</evidence>
<organism evidence="2 3">
    <name type="scientific">Liquidambar formosana</name>
    <name type="common">Formosan gum</name>
    <dbReference type="NCBI Taxonomy" id="63359"/>
    <lineage>
        <taxon>Eukaryota</taxon>
        <taxon>Viridiplantae</taxon>
        <taxon>Streptophyta</taxon>
        <taxon>Embryophyta</taxon>
        <taxon>Tracheophyta</taxon>
        <taxon>Spermatophyta</taxon>
        <taxon>Magnoliopsida</taxon>
        <taxon>eudicotyledons</taxon>
        <taxon>Gunneridae</taxon>
        <taxon>Pentapetalae</taxon>
        <taxon>Saxifragales</taxon>
        <taxon>Altingiaceae</taxon>
        <taxon>Liquidambar</taxon>
    </lineage>
</organism>
<keyword evidence="3" id="KW-1185">Reference proteome</keyword>
<dbReference type="InterPro" id="IPR058921">
    <property type="entry name" value="PAP/OAS1-rel"/>
</dbReference>
<feature type="region of interest" description="Disordered" evidence="1">
    <location>
        <begin position="107"/>
        <end position="128"/>
    </location>
</feature>
<feature type="region of interest" description="Disordered" evidence="1">
    <location>
        <begin position="1"/>
        <end position="21"/>
    </location>
</feature>
<feature type="compositionally biased region" description="Polar residues" evidence="1">
    <location>
        <begin position="390"/>
        <end position="400"/>
    </location>
</feature>
<gene>
    <name evidence="2" type="ORF">L1049_007677</name>
</gene>
<comment type="caution">
    <text evidence="2">The sequence shown here is derived from an EMBL/GenBank/DDBJ whole genome shotgun (WGS) entry which is preliminary data.</text>
</comment>
<name>A0AAP0X4U7_LIQFO</name>
<dbReference type="PANTHER" id="PTHR45979">
    <property type="entry name" value="PAP/OAS1 SUBSTRATE-BINDING DOMAIN SUPERFAMILY"/>
    <property type="match status" value="1"/>
</dbReference>
<feature type="region of interest" description="Disordered" evidence="1">
    <location>
        <begin position="390"/>
        <end position="423"/>
    </location>
</feature>
<dbReference type="PANTHER" id="PTHR45979:SF2">
    <property type="entry name" value="PAP_OAS1 SUBSTRATE-BINDING DOMAIN SUPERFAMILY"/>
    <property type="match status" value="1"/>
</dbReference>
<evidence type="ECO:0000256" key="1">
    <source>
        <dbReference type="SAM" id="MobiDB-lite"/>
    </source>
</evidence>
<evidence type="ECO:0000313" key="3">
    <source>
        <dbReference type="Proteomes" id="UP001415857"/>
    </source>
</evidence>
<feature type="compositionally biased region" description="Basic and acidic residues" evidence="1">
    <location>
        <begin position="1"/>
        <end position="15"/>
    </location>
</feature>
<dbReference type="Proteomes" id="UP001415857">
    <property type="component" value="Unassembled WGS sequence"/>
</dbReference>
<dbReference type="PROSITE" id="PS00018">
    <property type="entry name" value="EF_HAND_1"/>
    <property type="match status" value="1"/>
</dbReference>
<dbReference type="EMBL" id="JBBPBK010000002">
    <property type="protein sequence ID" value="KAK9289522.1"/>
    <property type="molecule type" value="Genomic_DNA"/>
</dbReference>
<dbReference type="InterPro" id="IPR018247">
    <property type="entry name" value="EF_Hand_1_Ca_BS"/>
</dbReference>
<protein>
    <submittedName>
        <fullName evidence="2">Uncharacterized protein</fullName>
    </submittedName>
</protein>
<dbReference type="AlphaFoldDB" id="A0AAP0X4U7"/>
<sequence>MNTLDRHGSRPRPDVQDPVPTYGGFGPASSFSGWILRNHCVMELITLRYQRQEWNSGRTLNEPQRGSMRVIPSTLLSEASSCANGTAVSGYRLSGDAKDLATSRIQGLRISDDTPKSSPPSSEGSISPIGKAYHAPHLYFSRSHNGNGEMRNEIPDRRQPENFGFTDEKVSYGILHAPDEETGFIVRCDLDKNQFVTNHEVLTVVGSKDGPSIVSPVVGSLEDFHPGYREKALAWTTAIPEDLNPLPDLNGDYDSHLYSLRYGRWCCESALSAPVPHMPPPLLSQLQSENSWEARWSVQMRQNRFPHMNANGVVTRPAFYLMNPPMAPGAAFGIEEKPKPRGTGTYFPNTNHYRDRSLTARGRHQAPVRSPRNNGRAIMPSETNLIEKSSRELSQAQSPIHQGGGKPVFSDFPQLDSPGPGGKAYPSANGTMLPSEKGVEFGSLGNLPMGAPLLENGRQPNPGSSLSQDFTLNLPAARMQSPNIVLDMNQDRVAVQAFHLTDEEDFPRLSV</sequence>
<proteinExistence type="predicted"/>
<feature type="region of interest" description="Disordered" evidence="1">
    <location>
        <begin position="334"/>
        <end position="353"/>
    </location>
</feature>
<feature type="compositionally biased region" description="Low complexity" evidence="1">
    <location>
        <begin position="119"/>
        <end position="128"/>
    </location>
</feature>
<reference evidence="2 3" key="1">
    <citation type="journal article" date="2024" name="Plant J.">
        <title>Genome sequences and population genomics reveal climatic adaptation and genomic divergence between two closely related sweetgum species.</title>
        <authorList>
            <person name="Xu W.Q."/>
            <person name="Ren C.Q."/>
            <person name="Zhang X.Y."/>
            <person name="Comes H.P."/>
            <person name="Liu X.H."/>
            <person name="Li Y.G."/>
            <person name="Kettle C.J."/>
            <person name="Jalonen R."/>
            <person name="Gaisberger H."/>
            <person name="Ma Y.Z."/>
            <person name="Qiu Y.X."/>
        </authorList>
    </citation>
    <scope>NUCLEOTIDE SEQUENCE [LARGE SCALE GENOMIC DNA]</scope>
    <source>
        <strain evidence="2">Hangzhou</strain>
    </source>
</reference>
<accession>A0AAP0X4U7</accession>